<dbReference type="RefSeq" id="WP_187318120.1">
    <property type="nucleotide sequence ID" value="NZ_JACSCY010000002.1"/>
</dbReference>
<organism evidence="1 2">
    <name type="scientific">Hymenobacter citatus</name>
    <dbReference type="NCBI Taxonomy" id="2763506"/>
    <lineage>
        <taxon>Bacteria</taxon>
        <taxon>Pseudomonadati</taxon>
        <taxon>Bacteroidota</taxon>
        <taxon>Cytophagia</taxon>
        <taxon>Cytophagales</taxon>
        <taxon>Hymenobacteraceae</taxon>
        <taxon>Hymenobacter</taxon>
    </lineage>
</organism>
<dbReference type="Pfam" id="PF09952">
    <property type="entry name" value="AbiEi_2"/>
    <property type="match status" value="1"/>
</dbReference>
<dbReference type="InterPro" id="IPR019238">
    <property type="entry name" value="AbiEi_2"/>
</dbReference>
<dbReference type="EMBL" id="JACSCY010000002">
    <property type="protein sequence ID" value="MBC6609809.1"/>
    <property type="molecule type" value="Genomic_DNA"/>
</dbReference>
<proteinExistence type="predicted"/>
<reference evidence="1 2" key="1">
    <citation type="submission" date="2020-08" db="EMBL/GenBank/DDBJ databases">
        <title>Hymenobacter sp.</title>
        <authorList>
            <person name="Kim M.K."/>
        </authorList>
    </citation>
    <scope>NUCLEOTIDE SEQUENCE [LARGE SCALE GENOMIC DNA]</scope>
    <source>
        <strain evidence="1 2">BT507</strain>
    </source>
</reference>
<evidence type="ECO:0008006" key="3">
    <source>
        <dbReference type="Google" id="ProtNLM"/>
    </source>
</evidence>
<comment type="caution">
    <text evidence="1">The sequence shown here is derived from an EMBL/GenBank/DDBJ whole genome shotgun (WGS) entry which is preliminary data.</text>
</comment>
<dbReference type="Proteomes" id="UP000622017">
    <property type="component" value="Unassembled WGS sequence"/>
</dbReference>
<evidence type="ECO:0000313" key="2">
    <source>
        <dbReference type="Proteomes" id="UP000622017"/>
    </source>
</evidence>
<protein>
    <recommendedName>
        <fullName evidence="3">MarR family transcriptional regulator</fullName>
    </recommendedName>
</protein>
<name>A0ABR7MG32_9BACT</name>
<gene>
    <name evidence="1" type="ORF">H8B15_02670</name>
</gene>
<keyword evidence="2" id="KW-1185">Reference proteome</keyword>
<evidence type="ECO:0000313" key="1">
    <source>
        <dbReference type="EMBL" id="MBC6609809.1"/>
    </source>
</evidence>
<sequence length="339" mass="36263">MSSLFSASVLLEQVRLGLQQALATRISAGPAAGAAQQTWQLGASACFSVVALPLVAETTWTGALDRLTHSGPPLLVVAERISHQARTHLRARGICYADAAGNAWLRHAAGLLVALRGHQQAISSPATAPTPTAPSTVPPTQLNVAGMRLVFHLLRTPALVACPVREIAKTTRFSPSVVVRTLAYLAGHALWSADPAGWAALRPAVVEHWVGHYAATLRNRLNPQRYRWLTAAPPTWPYPLPAGCVWSGEAAAQRLLGISAEPPSMLTIYSTLPRAQLAHYLQLVPCQRGPVELLNPYFAPLALDPEQCAPPLVVYADLLASPVPRTAALAQQLREAGHW</sequence>
<accession>A0ABR7MG32</accession>